<accession>A0A1H3FDN6</accession>
<evidence type="ECO:0000313" key="7">
    <source>
        <dbReference type="Proteomes" id="UP000199266"/>
    </source>
</evidence>
<evidence type="ECO:0000256" key="3">
    <source>
        <dbReference type="ARBA" id="ARBA00023163"/>
    </source>
</evidence>
<dbReference type="GO" id="GO:0003677">
    <property type="term" value="F:DNA binding"/>
    <property type="evidence" value="ECO:0007669"/>
    <property type="project" value="UniProtKB-KW"/>
</dbReference>
<keyword evidence="7" id="KW-1185">Reference proteome</keyword>
<dbReference type="PROSITE" id="PS51078">
    <property type="entry name" value="ICLR_ED"/>
    <property type="match status" value="1"/>
</dbReference>
<gene>
    <name evidence="6" type="ORF">SAMN03080603_01025</name>
</gene>
<dbReference type="GO" id="GO:0045892">
    <property type="term" value="P:negative regulation of DNA-templated transcription"/>
    <property type="evidence" value="ECO:0007669"/>
    <property type="project" value="TreeGrafter"/>
</dbReference>
<protein>
    <submittedName>
        <fullName evidence="6">Transcriptional regulator, IclR family</fullName>
    </submittedName>
</protein>
<evidence type="ECO:0000259" key="5">
    <source>
        <dbReference type="PROSITE" id="PS51078"/>
    </source>
</evidence>
<dbReference type="GO" id="GO:0003700">
    <property type="term" value="F:DNA-binding transcription factor activity"/>
    <property type="evidence" value="ECO:0007669"/>
    <property type="project" value="TreeGrafter"/>
</dbReference>
<dbReference type="PANTHER" id="PTHR30136">
    <property type="entry name" value="HELIX-TURN-HELIX TRANSCRIPTIONAL REGULATOR, ICLR FAMILY"/>
    <property type="match status" value="1"/>
</dbReference>
<dbReference type="SMART" id="SM00346">
    <property type="entry name" value="HTH_ICLR"/>
    <property type="match status" value="1"/>
</dbReference>
<sequence length="250" mass="28085">MKSAEKALSLLKRLGDPPYELGLKELAEEVGIGKSGTYKLLESLRRQGFVIQDASRKTYHLGPLVLRLGNVYSQYKGIGDIALPVMESIMERTDQSITLSIWEGERAFAAYKRTRPGKVYDAIDFIGKSLPINAGASAMALAAFQDPDRIRLILEKVALEKRTPYTITDKERLLEEYEKIRNRGYSIEDEVFNLGDFSVGVPIFDRNNAVWASMALTAPKAEASPSNIEMWIQILKNGAEEISDKLKFRH</sequence>
<evidence type="ECO:0000313" key="6">
    <source>
        <dbReference type="EMBL" id="SDX89122.1"/>
    </source>
</evidence>
<dbReference type="Gene3D" id="3.30.450.40">
    <property type="match status" value="1"/>
</dbReference>
<reference evidence="7" key="1">
    <citation type="submission" date="2016-10" db="EMBL/GenBank/DDBJ databases">
        <authorList>
            <person name="Varghese N."/>
            <person name="Submissions S."/>
        </authorList>
    </citation>
    <scope>NUCLEOTIDE SEQUENCE [LARGE SCALE GENOMIC DNA]</scope>
    <source>
        <strain evidence="7">DSM 13490</strain>
    </source>
</reference>
<evidence type="ECO:0000259" key="4">
    <source>
        <dbReference type="PROSITE" id="PS51077"/>
    </source>
</evidence>
<dbReference type="Gene3D" id="1.10.10.10">
    <property type="entry name" value="Winged helix-like DNA-binding domain superfamily/Winged helix DNA-binding domain"/>
    <property type="match status" value="1"/>
</dbReference>
<dbReference type="SUPFAM" id="SSF55781">
    <property type="entry name" value="GAF domain-like"/>
    <property type="match status" value="1"/>
</dbReference>
<dbReference type="FunFam" id="1.10.10.10:FF:000056">
    <property type="entry name" value="IclR family transcriptional regulator"/>
    <property type="match status" value="1"/>
</dbReference>
<organism evidence="6 7">
    <name type="scientific">Acetomicrobium thermoterrenum DSM 13490</name>
    <dbReference type="NCBI Taxonomy" id="1120987"/>
    <lineage>
        <taxon>Bacteria</taxon>
        <taxon>Thermotogati</taxon>
        <taxon>Synergistota</taxon>
        <taxon>Synergistia</taxon>
        <taxon>Synergistales</taxon>
        <taxon>Acetomicrobiaceae</taxon>
        <taxon>Acetomicrobium</taxon>
    </lineage>
</organism>
<dbReference type="AlphaFoldDB" id="A0A1H3FDN6"/>
<dbReference type="RefSeq" id="WP_091461048.1">
    <property type="nucleotide sequence ID" value="NZ_FNPD01000005.1"/>
</dbReference>
<feature type="domain" description="HTH iclR-type" evidence="4">
    <location>
        <begin position="1"/>
        <end position="63"/>
    </location>
</feature>
<keyword evidence="1" id="KW-0805">Transcription regulation</keyword>
<dbReference type="InterPro" id="IPR029016">
    <property type="entry name" value="GAF-like_dom_sf"/>
</dbReference>
<proteinExistence type="predicted"/>
<dbReference type="Proteomes" id="UP000199266">
    <property type="component" value="Unassembled WGS sequence"/>
</dbReference>
<dbReference type="InterPro" id="IPR005471">
    <property type="entry name" value="Tscrpt_reg_IclR_N"/>
</dbReference>
<evidence type="ECO:0000256" key="1">
    <source>
        <dbReference type="ARBA" id="ARBA00023015"/>
    </source>
</evidence>
<evidence type="ECO:0000256" key="2">
    <source>
        <dbReference type="ARBA" id="ARBA00023125"/>
    </source>
</evidence>
<name>A0A1H3FDN6_9BACT</name>
<dbReference type="InterPro" id="IPR036390">
    <property type="entry name" value="WH_DNA-bd_sf"/>
</dbReference>
<dbReference type="InterPro" id="IPR014757">
    <property type="entry name" value="Tscrpt_reg_IclR_C"/>
</dbReference>
<dbReference type="SUPFAM" id="SSF46785">
    <property type="entry name" value="Winged helix' DNA-binding domain"/>
    <property type="match status" value="1"/>
</dbReference>
<keyword evidence="3" id="KW-0804">Transcription</keyword>
<feature type="domain" description="IclR-ED" evidence="5">
    <location>
        <begin position="64"/>
        <end position="248"/>
    </location>
</feature>
<dbReference type="PROSITE" id="PS51077">
    <property type="entry name" value="HTH_ICLR"/>
    <property type="match status" value="1"/>
</dbReference>
<dbReference type="EMBL" id="FNPD01000005">
    <property type="protein sequence ID" value="SDX89122.1"/>
    <property type="molecule type" value="Genomic_DNA"/>
</dbReference>
<dbReference type="Pfam" id="PF09339">
    <property type="entry name" value="HTH_IclR"/>
    <property type="match status" value="1"/>
</dbReference>
<dbReference type="InterPro" id="IPR036388">
    <property type="entry name" value="WH-like_DNA-bd_sf"/>
</dbReference>
<dbReference type="Pfam" id="PF01614">
    <property type="entry name" value="IclR_C"/>
    <property type="match status" value="1"/>
</dbReference>
<dbReference type="InterPro" id="IPR050707">
    <property type="entry name" value="HTH_MetabolicPath_Reg"/>
</dbReference>
<keyword evidence="2" id="KW-0238">DNA-binding</keyword>
<dbReference type="PANTHER" id="PTHR30136:SF24">
    <property type="entry name" value="HTH-TYPE TRANSCRIPTIONAL REPRESSOR ALLR"/>
    <property type="match status" value="1"/>
</dbReference>